<dbReference type="AlphaFoldDB" id="C9MPA2"/>
<dbReference type="InterPro" id="IPR025427">
    <property type="entry name" value="DUF4160"/>
</dbReference>
<accession>C9MPA2</accession>
<reference evidence="1 2" key="1">
    <citation type="submission" date="2009-09" db="EMBL/GenBank/DDBJ databases">
        <authorList>
            <person name="Weinstock G."/>
            <person name="Sodergren E."/>
            <person name="Clifton S."/>
            <person name="Fulton L."/>
            <person name="Fulton B."/>
            <person name="Courtney L."/>
            <person name="Fronick C."/>
            <person name="Harrison M."/>
            <person name="Strong C."/>
            <person name="Farmer C."/>
            <person name="Delahaunty K."/>
            <person name="Markovic C."/>
            <person name="Hall O."/>
            <person name="Minx P."/>
            <person name="Tomlinson C."/>
            <person name="Mitreva M."/>
            <person name="Nelson J."/>
            <person name="Hou S."/>
            <person name="Wollam A."/>
            <person name="Pepin K.H."/>
            <person name="Johnson M."/>
            <person name="Bhonagiri V."/>
            <person name="Nash W.E."/>
            <person name="Warren W."/>
            <person name="Chinwalla A."/>
            <person name="Mardis E.R."/>
            <person name="Wilson R.K."/>
        </authorList>
    </citation>
    <scope>NUCLEOTIDE SEQUENCE [LARGE SCALE GENOMIC DNA]</scope>
    <source>
        <strain evidence="1 2">F0319</strain>
    </source>
</reference>
<gene>
    <name evidence="1" type="ORF">HMPREF0973_01440</name>
</gene>
<comment type="caution">
    <text evidence="1">The sequence shown here is derived from an EMBL/GenBank/DDBJ whole genome shotgun (WGS) entry which is preliminary data.</text>
</comment>
<proteinExistence type="predicted"/>
<name>C9MPA2_9BACT</name>
<dbReference type="Pfam" id="PF13711">
    <property type="entry name" value="DUF4160"/>
    <property type="match status" value="1"/>
</dbReference>
<dbReference type="Proteomes" id="UP000003327">
    <property type="component" value="Unassembled WGS sequence"/>
</dbReference>
<evidence type="ECO:0000313" key="1">
    <source>
        <dbReference type="EMBL" id="EEX18905.1"/>
    </source>
</evidence>
<dbReference type="RefSeq" id="WP_004383106.1">
    <property type="nucleotide sequence ID" value="NZ_GG698713.1"/>
</dbReference>
<dbReference type="EMBL" id="ACVA01000031">
    <property type="protein sequence ID" value="EEX18905.1"/>
    <property type="molecule type" value="Genomic_DNA"/>
</dbReference>
<sequence>MGAVFILQGISIYIYGFDHNPPHIHVKSGDGEFTITIRDRLIEGKTSSRVIKLINTFIDEHEEELMLIWDKAQRGEKINKINR</sequence>
<evidence type="ECO:0000313" key="2">
    <source>
        <dbReference type="Proteomes" id="UP000003327"/>
    </source>
</evidence>
<evidence type="ECO:0008006" key="3">
    <source>
        <dbReference type="Google" id="ProtNLM"/>
    </source>
</evidence>
<protein>
    <recommendedName>
        <fullName evidence="3">DUF4160 domain-containing protein</fullName>
    </recommendedName>
</protein>
<organism evidence="1 2">
    <name type="scientific">Prevotella veroralis F0319</name>
    <dbReference type="NCBI Taxonomy" id="649761"/>
    <lineage>
        <taxon>Bacteria</taxon>
        <taxon>Pseudomonadati</taxon>
        <taxon>Bacteroidota</taxon>
        <taxon>Bacteroidia</taxon>
        <taxon>Bacteroidales</taxon>
        <taxon>Prevotellaceae</taxon>
        <taxon>Prevotella</taxon>
    </lineage>
</organism>
<keyword evidence="2" id="KW-1185">Reference proteome</keyword>
<dbReference type="HOGENOM" id="CLU_162083_0_1_10"/>
<dbReference type="OrthoDB" id="122670at2"/>
<dbReference type="eggNOG" id="ENOG50323NW">
    <property type="taxonomic scope" value="Bacteria"/>
</dbReference>
<dbReference type="STRING" id="649761.HMPREF0973_01440"/>